<reference evidence="3 4" key="1">
    <citation type="submission" date="2013-03" db="EMBL/GenBank/DDBJ databases">
        <title>The Genome Sequence of Exophiala aquamarina CBS 119918.</title>
        <authorList>
            <consortium name="The Broad Institute Genomics Platform"/>
            <person name="Cuomo C."/>
            <person name="de Hoog S."/>
            <person name="Gorbushina A."/>
            <person name="Walker B."/>
            <person name="Young S.K."/>
            <person name="Zeng Q."/>
            <person name="Gargeya S."/>
            <person name="Fitzgerald M."/>
            <person name="Haas B."/>
            <person name="Abouelleil A."/>
            <person name="Allen A.W."/>
            <person name="Alvarado L."/>
            <person name="Arachchi H.M."/>
            <person name="Berlin A.M."/>
            <person name="Chapman S.B."/>
            <person name="Gainer-Dewar J."/>
            <person name="Goldberg J."/>
            <person name="Griggs A."/>
            <person name="Gujja S."/>
            <person name="Hansen M."/>
            <person name="Howarth C."/>
            <person name="Imamovic A."/>
            <person name="Ireland A."/>
            <person name="Larimer J."/>
            <person name="McCowan C."/>
            <person name="Murphy C."/>
            <person name="Pearson M."/>
            <person name="Poon T.W."/>
            <person name="Priest M."/>
            <person name="Roberts A."/>
            <person name="Saif S."/>
            <person name="Shea T."/>
            <person name="Sisk P."/>
            <person name="Sykes S."/>
            <person name="Wortman J."/>
            <person name="Nusbaum C."/>
            <person name="Birren B."/>
        </authorList>
    </citation>
    <scope>NUCLEOTIDE SEQUENCE [LARGE SCALE GENOMIC DNA]</scope>
    <source>
        <strain evidence="3 4">CBS 119918</strain>
    </source>
</reference>
<comment type="caution">
    <text evidence="3">The sequence shown here is derived from an EMBL/GenBank/DDBJ whole genome shotgun (WGS) entry which is preliminary data.</text>
</comment>
<gene>
    <name evidence="3" type="ORF">A1O9_06286</name>
</gene>
<dbReference type="PANTHER" id="PTHR43353">
    <property type="entry name" value="SUCCINATE-SEMIALDEHYDE DEHYDROGENASE, MITOCHONDRIAL"/>
    <property type="match status" value="1"/>
</dbReference>
<dbReference type="EMBL" id="AMGV01000004">
    <property type="protein sequence ID" value="KEF58360.1"/>
    <property type="molecule type" value="Genomic_DNA"/>
</dbReference>
<name>A0A072PS81_9EURO</name>
<dbReference type="GeneID" id="25281203"/>
<dbReference type="InterPro" id="IPR016162">
    <property type="entry name" value="Ald_DH_N"/>
</dbReference>
<dbReference type="GO" id="GO:0009450">
    <property type="term" value="P:gamma-aminobutyric acid catabolic process"/>
    <property type="evidence" value="ECO:0007669"/>
    <property type="project" value="TreeGrafter"/>
</dbReference>
<evidence type="ECO:0000259" key="2">
    <source>
        <dbReference type="Pfam" id="PF00171"/>
    </source>
</evidence>
<dbReference type="HOGENOM" id="CLU_005391_1_0_1"/>
<dbReference type="FunFam" id="3.40.605.10:FF:000063">
    <property type="entry name" value="Succinate-semialdehyde dehydrogenase, mitochondrial"/>
    <property type="match status" value="1"/>
</dbReference>
<dbReference type="Gene3D" id="3.40.309.10">
    <property type="entry name" value="Aldehyde Dehydrogenase, Chain A, domain 2"/>
    <property type="match status" value="1"/>
</dbReference>
<proteinExistence type="predicted"/>
<evidence type="ECO:0000313" key="4">
    <source>
        <dbReference type="Proteomes" id="UP000027920"/>
    </source>
</evidence>
<dbReference type="InterPro" id="IPR016163">
    <property type="entry name" value="Ald_DH_C"/>
</dbReference>
<dbReference type="InterPro" id="IPR016161">
    <property type="entry name" value="Ald_DH/histidinol_DH"/>
</dbReference>
<organism evidence="3 4">
    <name type="scientific">Exophiala aquamarina CBS 119918</name>
    <dbReference type="NCBI Taxonomy" id="1182545"/>
    <lineage>
        <taxon>Eukaryota</taxon>
        <taxon>Fungi</taxon>
        <taxon>Dikarya</taxon>
        <taxon>Ascomycota</taxon>
        <taxon>Pezizomycotina</taxon>
        <taxon>Eurotiomycetes</taxon>
        <taxon>Chaetothyriomycetidae</taxon>
        <taxon>Chaetothyriales</taxon>
        <taxon>Herpotrichiellaceae</taxon>
        <taxon>Exophiala</taxon>
    </lineage>
</organism>
<dbReference type="GO" id="GO:0004777">
    <property type="term" value="F:succinate-semialdehyde dehydrogenase (NAD+) activity"/>
    <property type="evidence" value="ECO:0007669"/>
    <property type="project" value="TreeGrafter"/>
</dbReference>
<dbReference type="OrthoDB" id="310895at2759"/>
<sequence length="477" mass="50715">MIQKQARTGLVVPCIIRGKPVSLPDSQNFAVIEGKTGDIAHYAQSATVEVAINAVEAAADAFKSWKKVSVTQRRDILNKAADIVVNKTEEAVRRETAETSCDPAWPVFDCSFAATSIRQNAATAMRVCGSIPPTDNSAHTSLIFKEPVGVVMVIPPWNAPMILALRGISAALAAGCTVVLKASELSPWSHQLILEAFEEAGLPPGVINQIQCSRKEAAQITEAVISHPALRKIEFVGSASVGKLIGVVAARYLKPILMELGDQSPAIVLEDADLELAAECCVRGALAHHGQVCFGTERILVHEKVKDAFAKELREAMKAQPSAGHAVTADGAQRAHDLIDAALSEGAEILIGGNMLTGLSSLESSILANVNPNSRISREEGFGPSASLYTISSDEEAVEVASQSDYGLSASIFTKDYARGLRMARDLDFGQVQINAFTMYVNSHAPVTGYKSSGWGSNGGGYGVEEFMFNKHVALVS</sequence>
<dbReference type="Pfam" id="PF00171">
    <property type="entry name" value="Aldedh"/>
    <property type="match status" value="1"/>
</dbReference>
<dbReference type="InterPro" id="IPR050740">
    <property type="entry name" value="Aldehyde_DH_Superfamily"/>
</dbReference>
<dbReference type="RefSeq" id="XP_013260950.1">
    <property type="nucleotide sequence ID" value="XM_013405496.1"/>
</dbReference>
<dbReference type="InterPro" id="IPR015590">
    <property type="entry name" value="Aldehyde_DH_dom"/>
</dbReference>
<dbReference type="AlphaFoldDB" id="A0A072PS81"/>
<dbReference type="VEuPathDB" id="FungiDB:A1O9_06286"/>
<dbReference type="STRING" id="1182545.A0A072PS81"/>
<accession>A0A072PS81</accession>
<dbReference type="Gene3D" id="3.40.605.10">
    <property type="entry name" value="Aldehyde Dehydrogenase, Chain A, domain 1"/>
    <property type="match status" value="1"/>
</dbReference>
<keyword evidence="4" id="KW-1185">Reference proteome</keyword>
<dbReference type="PANTHER" id="PTHR43353:SF6">
    <property type="entry name" value="CYTOPLASMIC ALDEHYDE DEHYDROGENASE (EUROFUNG)"/>
    <property type="match status" value="1"/>
</dbReference>
<feature type="domain" description="Aldehyde dehydrogenase" evidence="2">
    <location>
        <begin position="26"/>
        <end position="473"/>
    </location>
</feature>
<dbReference type="Proteomes" id="UP000027920">
    <property type="component" value="Unassembled WGS sequence"/>
</dbReference>
<dbReference type="SUPFAM" id="SSF53720">
    <property type="entry name" value="ALDH-like"/>
    <property type="match status" value="1"/>
</dbReference>
<evidence type="ECO:0000313" key="3">
    <source>
        <dbReference type="EMBL" id="KEF58360.1"/>
    </source>
</evidence>
<protein>
    <recommendedName>
        <fullName evidence="2">Aldehyde dehydrogenase domain-containing protein</fullName>
    </recommendedName>
</protein>
<evidence type="ECO:0000256" key="1">
    <source>
        <dbReference type="ARBA" id="ARBA00023002"/>
    </source>
</evidence>
<keyword evidence="1" id="KW-0560">Oxidoreductase</keyword>